<dbReference type="Proteomes" id="UP000307720">
    <property type="component" value="Unassembled WGS sequence"/>
</dbReference>
<gene>
    <name evidence="1" type="ORF">E5357_09755</name>
</gene>
<protein>
    <submittedName>
        <fullName evidence="1">XRE family transcriptional regulator</fullName>
    </submittedName>
</protein>
<name>A0AC61QZA3_9FIRM</name>
<keyword evidence="2" id="KW-1185">Reference proteome</keyword>
<comment type="caution">
    <text evidence="1">The sequence shown here is derived from an EMBL/GenBank/DDBJ whole genome shotgun (WGS) entry which is preliminary data.</text>
</comment>
<dbReference type="EMBL" id="SRZB01000020">
    <property type="protein sequence ID" value="TGX98235.1"/>
    <property type="molecule type" value="Genomic_DNA"/>
</dbReference>
<evidence type="ECO:0000313" key="1">
    <source>
        <dbReference type="EMBL" id="TGX98235.1"/>
    </source>
</evidence>
<sequence length="204" mass="23619">MEKKELRRTIGERAKQRRKSLKLPLQYVAGQMDVNKTTIQRYENGSIDNTKKLIVEGLADALHVSAAWLRGETEDMGADMSDSRDFKIESAMSRIMGDFPLDMKEEESDFSKDLLLLFLYEYRMFNQSFTHAAKEYGKGGDFNEAMSKVMGFESEQEFNNVMFLREVMRFINSTSEISDIVRVYAKQPELARTRLKNLLSEHSL</sequence>
<organism evidence="1 2">
    <name type="scientific">Hominisplanchenecus murintestinalis</name>
    <dbReference type="NCBI Taxonomy" id="2941517"/>
    <lineage>
        <taxon>Bacteria</taxon>
        <taxon>Bacillati</taxon>
        <taxon>Bacillota</taxon>
        <taxon>Clostridia</taxon>
        <taxon>Lachnospirales</taxon>
        <taxon>Lachnospiraceae</taxon>
        <taxon>Hominisplanchenecus</taxon>
    </lineage>
</organism>
<evidence type="ECO:0000313" key="2">
    <source>
        <dbReference type="Proteomes" id="UP000307720"/>
    </source>
</evidence>
<accession>A0AC61QZA3</accession>
<proteinExistence type="predicted"/>
<reference evidence="1" key="1">
    <citation type="submission" date="2019-04" db="EMBL/GenBank/DDBJ databases">
        <title>Microbes associate with the intestines of laboratory mice.</title>
        <authorList>
            <person name="Navarre W."/>
            <person name="Wong E."/>
            <person name="Huang K."/>
            <person name="Tropini C."/>
            <person name="Ng K."/>
            <person name="Yu B."/>
        </authorList>
    </citation>
    <scope>NUCLEOTIDE SEQUENCE</scope>
    <source>
        <strain evidence="1">NM72_1-8</strain>
    </source>
</reference>